<protein>
    <submittedName>
        <fullName evidence="2">Uncharacterized protein</fullName>
    </submittedName>
</protein>
<reference evidence="2 3" key="1">
    <citation type="submission" date="2023-07" db="EMBL/GenBank/DDBJ databases">
        <title>Sorghum-associated microbial communities from plants grown in Nebraska, USA.</title>
        <authorList>
            <person name="Schachtman D."/>
        </authorList>
    </citation>
    <scope>NUCLEOTIDE SEQUENCE [LARGE SCALE GENOMIC DNA]</scope>
    <source>
        <strain evidence="2 3">CC523</strain>
    </source>
</reference>
<evidence type="ECO:0000313" key="2">
    <source>
        <dbReference type="EMBL" id="MDQ0102328.1"/>
    </source>
</evidence>
<name>A0ABT9TN68_PAENI</name>
<sequence length="99" mass="11219">MTYIRGNSQPATVPALQARIIDLLKERESLKRTVEALALQIQALNAVPVNARRETPVCGTYSGYQRHIRDKKTPCLPCKAARAEYTRNYRKRQATSCTQ</sequence>
<dbReference type="Proteomes" id="UP001244563">
    <property type="component" value="Unassembled WGS sequence"/>
</dbReference>
<gene>
    <name evidence="2" type="ORF">J2T10_001974</name>
</gene>
<dbReference type="RefSeq" id="WP_306877979.1">
    <property type="nucleotide sequence ID" value="NZ_JAUSSW010000004.1"/>
</dbReference>
<organism evidence="2 3">
    <name type="scientific">Paenarthrobacter nicotinovorans</name>
    <name type="common">Arthrobacter nicotinovorans</name>
    <dbReference type="NCBI Taxonomy" id="29320"/>
    <lineage>
        <taxon>Bacteria</taxon>
        <taxon>Bacillati</taxon>
        <taxon>Actinomycetota</taxon>
        <taxon>Actinomycetes</taxon>
        <taxon>Micrococcales</taxon>
        <taxon>Micrococcaceae</taxon>
        <taxon>Paenarthrobacter</taxon>
    </lineage>
</organism>
<feature type="coiled-coil region" evidence="1">
    <location>
        <begin position="20"/>
        <end position="47"/>
    </location>
</feature>
<evidence type="ECO:0000256" key="1">
    <source>
        <dbReference type="SAM" id="Coils"/>
    </source>
</evidence>
<keyword evidence="3" id="KW-1185">Reference proteome</keyword>
<dbReference type="EMBL" id="JAUSSW010000004">
    <property type="protein sequence ID" value="MDQ0102328.1"/>
    <property type="molecule type" value="Genomic_DNA"/>
</dbReference>
<proteinExistence type="predicted"/>
<evidence type="ECO:0000313" key="3">
    <source>
        <dbReference type="Proteomes" id="UP001244563"/>
    </source>
</evidence>
<keyword evidence="1" id="KW-0175">Coiled coil</keyword>
<accession>A0ABT9TN68</accession>
<comment type="caution">
    <text evidence="2">The sequence shown here is derived from an EMBL/GenBank/DDBJ whole genome shotgun (WGS) entry which is preliminary data.</text>
</comment>